<dbReference type="Pfam" id="PF02036">
    <property type="entry name" value="SCP2"/>
    <property type="match status" value="1"/>
</dbReference>
<protein>
    <submittedName>
        <fullName evidence="5">Transcriptional regulator, HxlR family</fullName>
    </submittedName>
</protein>
<keyword evidence="3" id="KW-0804">Transcription</keyword>
<dbReference type="PANTHER" id="PTHR33204:SF18">
    <property type="entry name" value="TRANSCRIPTIONAL REGULATORY PROTEIN"/>
    <property type="match status" value="1"/>
</dbReference>
<keyword evidence="2" id="KW-0238">DNA-binding</keyword>
<dbReference type="EMBL" id="RBPL01000051">
    <property type="protein sequence ID" value="RMN98736.1"/>
    <property type="molecule type" value="Genomic_DNA"/>
</dbReference>
<dbReference type="InterPro" id="IPR036527">
    <property type="entry name" value="SCP2_sterol-bd_dom_sf"/>
</dbReference>
<proteinExistence type="predicted"/>
<dbReference type="Gene3D" id="1.10.10.10">
    <property type="entry name" value="Winged helix-like DNA-binding domain superfamily/Winged helix DNA-binding domain"/>
    <property type="match status" value="1"/>
</dbReference>
<evidence type="ECO:0000256" key="1">
    <source>
        <dbReference type="ARBA" id="ARBA00023015"/>
    </source>
</evidence>
<keyword evidence="1" id="KW-0805">Transcription regulation</keyword>
<dbReference type="InterPro" id="IPR036388">
    <property type="entry name" value="WH-like_DNA-bd_sf"/>
</dbReference>
<sequence>MTNKTYGQLCPIARSLDVLGDRWTLLLIREFLLGPKRFKDLLAILNAMGPNRLSERLAMLVQNGVIQPVTLLTPAATPAYELTELGERLRTPVLALGFWGLGLPVDERIDPSSARAELIALCLTGANDPTASVGLQELYEFQVGPEVFHIRVSDGSLLARSGPCTEPVDVKIQCDMDTFIALVLRHITPTQALREGRAKLLHGDRPAFTRVFKVLEYKP</sequence>
<gene>
    <name evidence="5" type="ORF">ALQ49_03383</name>
</gene>
<feature type="domain" description="HTH hxlR-type" evidence="4">
    <location>
        <begin position="10"/>
        <end position="108"/>
    </location>
</feature>
<dbReference type="InterPro" id="IPR003033">
    <property type="entry name" value="SCP2_sterol-bd_dom"/>
</dbReference>
<dbReference type="PANTHER" id="PTHR33204">
    <property type="entry name" value="TRANSCRIPTIONAL REGULATOR, MARR FAMILY"/>
    <property type="match status" value="1"/>
</dbReference>
<dbReference type="SUPFAM" id="SSF46785">
    <property type="entry name" value="Winged helix' DNA-binding domain"/>
    <property type="match status" value="1"/>
</dbReference>
<dbReference type="SUPFAM" id="SSF55718">
    <property type="entry name" value="SCP-like"/>
    <property type="match status" value="1"/>
</dbReference>
<dbReference type="Proteomes" id="UP000278062">
    <property type="component" value="Unassembled WGS sequence"/>
</dbReference>
<evidence type="ECO:0000256" key="2">
    <source>
        <dbReference type="ARBA" id="ARBA00023125"/>
    </source>
</evidence>
<dbReference type="InterPro" id="IPR002577">
    <property type="entry name" value="HTH_HxlR"/>
</dbReference>
<dbReference type="Gene3D" id="3.30.1050.10">
    <property type="entry name" value="SCP2 sterol-binding domain"/>
    <property type="match status" value="1"/>
</dbReference>
<evidence type="ECO:0000313" key="6">
    <source>
        <dbReference type="Proteomes" id="UP000278062"/>
    </source>
</evidence>
<accession>A0A3M3MK48</accession>
<evidence type="ECO:0000259" key="4">
    <source>
        <dbReference type="PROSITE" id="PS51118"/>
    </source>
</evidence>
<name>A0A3M3MK48_9PSED</name>
<reference evidence="5 6" key="1">
    <citation type="submission" date="2018-08" db="EMBL/GenBank/DDBJ databases">
        <title>Recombination of ecologically and evolutionarily significant loci maintains genetic cohesion in the Pseudomonas syringae species complex.</title>
        <authorList>
            <person name="Dillon M."/>
            <person name="Thakur S."/>
            <person name="Almeida R.N.D."/>
            <person name="Weir B.S."/>
            <person name="Guttman D.S."/>
        </authorList>
    </citation>
    <scope>NUCLEOTIDE SEQUENCE [LARGE SCALE GENOMIC DNA]</scope>
    <source>
        <strain evidence="5 6">1089_5</strain>
    </source>
</reference>
<dbReference type="GO" id="GO:0003677">
    <property type="term" value="F:DNA binding"/>
    <property type="evidence" value="ECO:0007669"/>
    <property type="project" value="UniProtKB-KW"/>
</dbReference>
<dbReference type="RefSeq" id="WP_217636811.1">
    <property type="nucleotide sequence ID" value="NZ_RBPB01000321.1"/>
</dbReference>
<evidence type="ECO:0000256" key="3">
    <source>
        <dbReference type="ARBA" id="ARBA00023163"/>
    </source>
</evidence>
<dbReference type="Pfam" id="PF01638">
    <property type="entry name" value="HxlR"/>
    <property type="match status" value="1"/>
</dbReference>
<dbReference type="AlphaFoldDB" id="A0A3M3MK48"/>
<dbReference type="InterPro" id="IPR036390">
    <property type="entry name" value="WH_DNA-bd_sf"/>
</dbReference>
<organism evidence="5 6">
    <name type="scientific">Pseudomonas syringae pv. apii</name>
    <dbReference type="NCBI Taxonomy" id="81036"/>
    <lineage>
        <taxon>Bacteria</taxon>
        <taxon>Pseudomonadati</taxon>
        <taxon>Pseudomonadota</taxon>
        <taxon>Gammaproteobacteria</taxon>
        <taxon>Pseudomonadales</taxon>
        <taxon>Pseudomonadaceae</taxon>
        <taxon>Pseudomonas</taxon>
    </lineage>
</organism>
<dbReference type="PROSITE" id="PS51118">
    <property type="entry name" value="HTH_HXLR"/>
    <property type="match status" value="1"/>
</dbReference>
<comment type="caution">
    <text evidence="5">The sequence shown here is derived from an EMBL/GenBank/DDBJ whole genome shotgun (WGS) entry which is preliminary data.</text>
</comment>
<evidence type="ECO:0000313" key="5">
    <source>
        <dbReference type="EMBL" id="RMN98736.1"/>
    </source>
</evidence>